<sequence>MNPNTAPYLAIPSTIGEGPKISMSSRHPEAKGPTTPGPEYIPPNIGEDASKIAMSFRHNNEKPNTNPGPGTYTINPRFAVDANKYTIKNRNFTEHPNTNPAPDAYSPDYNVTKESPKKISIHIKPGEKKPEQRPGYYNLPSTLGGPYITIGLKEDLNVLNL</sequence>
<dbReference type="RefSeq" id="XP_068354400.1">
    <property type="nucleotide sequence ID" value="XM_068508241.1"/>
</dbReference>
<dbReference type="PANTHER" id="PTHR21580">
    <property type="entry name" value="SHIPPO-1-RELATED"/>
    <property type="match status" value="1"/>
</dbReference>
<name>A0A1J4JS60_9EUKA</name>
<dbReference type="Pfam" id="PF07004">
    <property type="entry name" value="SHIPPO-rpt"/>
    <property type="match status" value="2"/>
</dbReference>
<dbReference type="Proteomes" id="UP000179807">
    <property type="component" value="Unassembled WGS sequence"/>
</dbReference>
<dbReference type="GeneID" id="94842945"/>
<keyword evidence="3" id="KW-1185">Reference proteome</keyword>
<dbReference type="InterPro" id="IPR051291">
    <property type="entry name" value="CIMAP"/>
</dbReference>
<accession>A0A1J4JS60</accession>
<dbReference type="InterPro" id="IPR010736">
    <property type="entry name" value="SHIPPO-rpt"/>
</dbReference>
<organism evidence="2 3">
    <name type="scientific">Tritrichomonas foetus</name>
    <dbReference type="NCBI Taxonomy" id="1144522"/>
    <lineage>
        <taxon>Eukaryota</taxon>
        <taxon>Metamonada</taxon>
        <taxon>Parabasalia</taxon>
        <taxon>Tritrichomonadida</taxon>
        <taxon>Tritrichomonadidae</taxon>
        <taxon>Tritrichomonas</taxon>
    </lineage>
</organism>
<protein>
    <submittedName>
        <fullName evidence="2">Uncharacterized protein</fullName>
    </submittedName>
</protein>
<feature type="compositionally biased region" description="Polar residues" evidence="1">
    <location>
        <begin position="91"/>
        <end position="100"/>
    </location>
</feature>
<dbReference type="AlphaFoldDB" id="A0A1J4JS60"/>
<comment type="caution">
    <text evidence="2">The sequence shown here is derived from an EMBL/GenBank/DDBJ whole genome shotgun (WGS) entry which is preliminary data.</text>
</comment>
<dbReference type="PANTHER" id="PTHR21580:SF28">
    <property type="entry name" value="BOREALIN N-TERMINAL DOMAIN-CONTAINING PROTEIN-RELATED"/>
    <property type="match status" value="1"/>
</dbReference>
<feature type="region of interest" description="Disordered" evidence="1">
    <location>
        <begin position="91"/>
        <end position="111"/>
    </location>
</feature>
<gene>
    <name evidence="2" type="ORF">TRFO_31975</name>
</gene>
<dbReference type="EMBL" id="MLAK01000920">
    <property type="protein sequence ID" value="OHT01264.1"/>
    <property type="molecule type" value="Genomic_DNA"/>
</dbReference>
<evidence type="ECO:0000313" key="2">
    <source>
        <dbReference type="EMBL" id="OHT01264.1"/>
    </source>
</evidence>
<reference evidence="2" key="1">
    <citation type="submission" date="2016-10" db="EMBL/GenBank/DDBJ databases">
        <authorList>
            <person name="Benchimol M."/>
            <person name="Almeida L.G."/>
            <person name="Vasconcelos A.T."/>
            <person name="Perreira-Neves A."/>
            <person name="Rosa I.A."/>
            <person name="Tasca T."/>
            <person name="Bogo M.R."/>
            <person name="de Souza W."/>
        </authorList>
    </citation>
    <scope>NUCLEOTIDE SEQUENCE [LARGE SCALE GENOMIC DNA]</scope>
    <source>
        <strain evidence="2">K</strain>
    </source>
</reference>
<dbReference type="OrthoDB" id="406368at2759"/>
<dbReference type="VEuPathDB" id="TrichDB:TRFO_31975"/>
<evidence type="ECO:0000313" key="3">
    <source>
        <dbReference type="Proteomes" id="UP000179807"/>
    </source>
</evidence>
<feature type="region of interest" description="Disordered" evidence="1">
    <location>
        <begin position="1"/>
        <end position="46"/>
    </location>
</feature>
<proteinExistence type="predicted"/>
<evidence type="ECO:0000256" key="1">
    <source>
        <dbReference type="SAM" id="MobiDB-lite"/>
    </source>
</evidence>